<dbReference type="InterPro" id="IPR015424">
    <property type="entry name" value="PyrdxlP-dep_Trfase"/>
</dbReference>
<comment type="function">
    <text evidence="1 13">Catalyzes the reversible conversion of 3-phosphohydroxypyruvate to phosphoserine and of 3-hydroxy-2-oxo-4-phosphonooxybutanoate to phosphohydroxythreonine.</text>
</comment>
<dbReference type="GO" id="GO:0004648">
    <property type="term" value="F:O-phospho-L-serine:2-oxoglutarate aminotransferase activity"/>
    <property type="evidence" value="ECO:0007669"/>
    <property type="project" value="UniProtKB-UniRule"/>
</dbReference>
<evidence type="ECO:0000256" key="12">
    <source>
        <dbReference type="ARBA" id="ARBA00049007"/>
    </source>
</evidence>
<feature type="binding site" evidence="13">
    <location>
        <begin position="247"/>
        <end position="248"/>
    </location>
    <ligand>
        <name>pyridoxal 5'-phosphate</name>
        <dbReference type="ChEBI" id="CHEBI:597326"/>
    </ligand>
</feature>
<feature type="domain" description="Aminotransferase class V" evidence="15">
    <location>
        <begin position="145"/>
        <end position="331"/>
    </location>
</feature>
<dbReference type="Proteomes" id="UP000318297">
    <property type="component" value="Unassembled WGS sequence"/>
</dbReference>
<evidence type="ECO:0000256" key="3">
    <source>
        <dbReference type="ARBA" id="ARBA00006904"/>
    </source>
</evidence>
<dbReference type="InterPro" id="IPR022278">
    <property type="entry name" value="Pser_aminoTfrase"/>
</dbReference>
<dbReference type="UniPathway" id="UPA00135">
    <property type="reaction ID" value="UER00197"/>
</dbReference>
<dbReference type="Pfam" id="PF00266">
    <property type="entry name" value="Aminotran_5"/>
    <property type="match status" value="1"/>
</dbReference>
<evidence type="ECO:0000256" key="10">
    <source>
        <dbReference type="ARBA" id="ARBA00023299"/>
    </source>
</evidence>
<accession>A0A561E7U2</accession>
<dbReference type="GO" id="GO:0019265">
    <property type="term" value="P:glycine biosynthetic process, by transamination of glyoxylate"/>
    <property type="evidence" value="ECO:0007669"/>
    <property type="project" value="TreeGrafter"/>
</dbReference>
<dbReference type="GO" id="GO:0005737">
    <property type="term" value="C:cytoplasm"/>
    <property type="evidence" value="ECO:0007669"/>
    <property type="project" value="UniProtKB-SubCell"/>
</dbReference>
<evidence type="ECO:0000256" key="7">
    <source>
        <dbReference type="ARBA" id="ARBA00022679"/>
    </source>
</evidence>
<comment type="pathway">
    <text evidence="13">Cofactor biosynthesis; pyridoxine 5'-phosphate biosynthesis; pyridoxine 5'-phosphate from D-erythrose 4-phosphate: step 3/5.</text>
</comment>
<comment type="catalytic activity">
    <reaction evidence="11 13">
        <text>4-(phosphooxy)-L-threonine + 2-oxoglutarate = (R)-3-hydroxy-2-oxo-4-phosphooxybutanoate + L-glutamate</text>
        <dbReference type="Rhea" id="RHEA:16573"/>
        <dbReference type="ChEBI" id="CHEBI:16810"/>
        <dbReference type="ChEBI" id="CHEBI:29985"/>
        <dbReference type="ChEBI" id="CHEBI:58452"/>
        <dbReference type="ChEBI" id="CHEBI:58538"/>
        <dbReference type="EC" id="2.6.1.52"/>
    </reaction>
</comment>
<feature type="binding site" evidence="13">
    <location>
        <position position="104"/>
    </location>
    <ligand>
        <name>pyridoxal 5'-phosphate</name>
        <dbReference type="ChEBI" id="CHEBI:597326"/>
    </ligand>
</feature>
<comment type="caution">
    <text evidence="16">The sequence shown here is derived from an EMBL/GenBank/DDBJ whole genome shotgun (WGS) entry which is preliminary data.</text>
</comment>
<dbReference type="PIRSF" id="PIRSF000525">
    <property type="entry name" value="SerC"/>
    <property type="match status" value="1"/>
</dbReference>
<name>A0A561E7U2_9MICO</name>
<evidence type="ECO:0000256" key="2">
    <source>
        <dbReference type="ARBA" id="ARBA00005099"/>
    </source>
</evidence>
<dbReference type="GO" id="GO:0030170">
    <property type="term" value="F:pyridoxal phosphate binding"/>
    <property type="evidence" value="ECO:0007669"/>
    <property type="project" value="UniProtKB-UniRule"/>
</dbReference>
<evidence type="ECO:0000256" key="8">
    <source>
        <dbReference type="ARBA" id="ARBA00022898"/>
    </source>
</evidence>
<dbReference type="GO" id="GO:0004760">
    <property type="term" value="F:L-serine-pyruvate transaminase activity"/>
    <property type="evidence" value="ECO:0007669"/>
    <property type="project" value="TreeGrafter"/>
</dbReference>
<proteinExistence type="inferred from homology"/>
<evidence type="ECO:0000256" key="5">
    <source>
        <dbReference type="ARBA" id="ARBA00022576"/>
    </source>
</evidence>
<evidence type="ECO:0000256" key="11">
    <source>
        <dbReference type="ARBA" id="ARBA00047630"/>
    </source>
</evidence>
<dbReference type="AlphaFoldDB" id="A0A561E7U2"/>
<dbReference type="UniPathway" id="UPA00244">
    <property type="reaction ID" value="UER00311"/>
</dbReference>
<keyword evidence="10 13" id="KW-0718">Serine biosynthesis</keyword>
<dbReference type="RefSeq" id="WP_145225115.1">
    <property type="nucleotide sequence ID" value="NZ_VIVQ01000001.1"/>
</dbReference>
<evidence type="ECO:0000256" key="1">
    <source>
        <dbReference type="ARBA" id="ARBA00003483"/>
    </source>
</evidence>
<dbReference type="HAMAP" id="MF_00160">
    <property type="entry name" value="SerC_aminotrans_5"/>
    <property type="match status" value="1"/>
</dbReference>
<evidence type="ECO:0000313" key="17">
    <source>
        <dbReference type="Proteomes" id="UP000318297"/>
    </source>
</evidence>
<dbReference type="GO" id="GO:0008615">
    <property type="term" value="P:pyridoxine biosynthetic process"/>
    <property type="evidence" value="ECO:0007669"/>
    <property type="project" value="UniProtKB-UniRule"/>
</dbReference>
<comment type="pathway">
    <text evidence="2 13">Amino-acid biosynthesis; L-serine biosynthesis; L-serine from 3-phospho-D-glycerate: step 2/3.</text>
</comment>
<evidence type="ECO:0000259" key="15">
    <source>
        <dbReference type="Pfam" id="PF00266"/>
    </source>
</evidence>
<feature type="modified residue" description="N6-(pyridoxal phosphate)lysine" evidence="13">
    <location>
        <position position="197"/>
    </location>
</feature>
<dbReference type="NCBIfam" id="TIGR01366">
    <property type="entry name" value="serC_3"/>
    <property type="match status" value="1"/>
</dbReference>
<comment type="subcellular location">
    <subcellularLocation>
        <location evidence="13">Cytoplasm</location>
    </subcellularLocation>
</comment>
<protein>
    <recommendedName>
        <fullName evidence="13">Phosphoserine aminotransferase</fullName>
        <ecNumber evidence="13">2.6.1.52</ecNumber>
    </recommendedName>
    <alternativeName>
        <fullName evidence="13">Phosphohydroxythreonine aminotransferase</fullName>
        <shortName evidence="13">PSAT</shortName>
    </alternativeName>
</protein>
<evidence type="ECO:0000313" key="16">
    <source>
        <dbReference type="EMBL" id="TWE11688.1"/>
    </source>
</evidence>
<feature type="binding site" evidence="13">
    <location>
        <position position="46"/>
    </location>
    <ligand>
        <name>L-glutamate</name>
        <dbReference type="ChEBI" id="CHEBI:29985"/>
    </ligand>
</feature>
<dbReference type="PANTHER" id="PTHR21152:SF40">
    <property type="entry name" value="ALANINE--GLYOXYLATE AMINOTRANSFERASE"/>
    <property type="match status" value="1"/>
</dbReference>
<dbReference type="Gene3D" id="3.40.640.10">
    <property type="entry name" value="Type I PLP-dependent aspartate aminotransferase-like (Major domain)"/>
    <property type="match status" value="1"/>
</dbReference>
<keyword evidence="4 13" id="KW-0963">Cytoplasm</keyword>
<dbReference type="SUPFAM" id="SSF53383">
    <property type="entry name" value="PLP-dependent transferases"/>
    <property type="match status" value="1"/>
</dbReference>
<feature type="region of interest" description="Disordered" evidence="14">
    <location>
        <begin position="1"/>
        <end position="25"/>
    </location>
</feature>
<dbReference type="EC" id="2.6.1.52" evidence="13"/>
<keyword evidence="7 13" id="KW-0808">Transferase</keyword>
<evidence type="ECO:0000256" key="14">
    <source>
        <dbReference type="SAM" id="MobiDB-lite"/>
    </source>
</evidence>
<reference evidence="16 17" key="1">
    <citation type="submission" date="2019-06" db="EMBL/GenBank/DDBJ databases">
        <title>Sequencing the genomes of 1000 actinobacteria strains.</title>
        <authorList>
            <person name="Klenk H.-P."/>
        </authorList>
    </citation>
    <scope>NUCLEOTIDE SEQUENCE [LARGE SCALE GENOMIC DNA]</scope>
    <source>
        <strain evidence="16 17">DSM 19560</strain>
    </source>
</reference>
<dbReference type="InterPro" id="IPR000192">
    <property type="entry name" value="Aminotrans_V_dom"/>
</dbReference>
<organism evidence="16 17">
    <name type="scientific">Rudaeicoccus suwonensis</name>
    <dbReference type="NCBI Taxonomy" id="657409"/>
    <lineage>
        <taxon>Bacteria</taxon>
        <taxon>Bacillati</taxon>
        <taxon>Actinomycetota</taxon>
        <taxon>Actinomycetes</taxon>
        <taxon>Micrococcales</taxon>
        <taxon>Dermacoccaceae</taxon>
        <taxon>Rudaeicoccus</taxon>
    </lineage>
</organism>
<dbReference type="OrthoDB" id="975012at2"/>
<dbReference type="GO" id="GO:0008453">
    <property type="term" value="F:alanine-glyoxylate transaminase activity"/>
    <property type="evidence" value="ECO:0007669"/>
    <property type="project" value="TreeGrafter"/>
</dbReference>
<evidence type="ECO:0000256" key="9">
    <source>
        <dbReference type="ARBA" id="ARBA00023096"/>
    </source>
</evidence>
<sequence>MTDQITIPGSLKPADGRFGSGPSKVRPEQLAGLQDIGRTVIGTSHRQAPVKTLVAQVLSDLGTLFALPDGYEFVVGMGGSNAFWDAAAFSVIRDRAAFGVCGEFGGKFASVVRRAPFLGEPVVIEAAAGTVPSLHAVDGADTYGYAQNETSTGAMTSVKRIAGVDPDALMLVDATSAAAGLPVDLRESDIYYFAPQKGLASDGGLWFAAMSPAALERIASVTNTRWIPDVLNLQICVDNSRLNQTYNTPAVVTLALLADQLQWLLANGGLDWAVARTLDSSSRLYAWAERSTYVTPFVPDPAHRSQVVGTVDFTGCDAAAIAKVLRANGIVDVEPYRKLGRNQLRVGMYPAVEPDDVEALTACIDYVAERLNHNGD</sequence>
<keyword evidence="5 13" id="KW-0032">Aminotransferase</keyword>
<comment type="catalytic activity">
    <reaction evidence="12 13">
        <text>O-phospho-L-serine + 2-oxoglutarate = 3-phosphooxypyruvate + L-glutamate</text>
        <dbReference type="Rhea" id="RHEA:14329"/>
        <dbReference type="ChEBI" id="CHEBI:16810"/>
        <dbReference type="ChEBI" id="CHEBI:18110"/>
        <dbReference type="ChEBI" id="CHEBI:29985"/>
        <dbReference type="ChEBI" id="CHEBI:57524"/>
        <dbReference type="EC" id="2.6.1.52"/>
    </reaction>
</comment>
<feature type="binding site" evidence="13">
    <location>
        <position position="173"/>
    </location>
    <ligand>
        <name>pyridoxal 5'-phosphate</name>
        <dbReference type="ChEBI" id="CHEBI:597326"/>
    </ligand>
</feature>
<comment type="subunit">
    <text evidence="13">Homodimer.</text>
</comment>
<evidence type="ECO:0000256" key="6">
    <source>
        <dbReference type="ARBA" id="ARBA00022605"/>
    </source>
</evidence>
<comment type="cofactor">
    <cofactor evidence="13">
        <name>pyridoxal 5'-phosphate</name>
        <dbReference type="ChEBI" id="CHEBI:597326"/>
    </cofactor>
    <text evidence="13">Binds 1 pyridoxal phosphate per subunit.</text>
</comment>
<evidence type="ECO:0000256" key="13">
    <source>
        <dbReference type="HAMAP-Rule" id="MF_00160"/>
    </source>
</evidence>
<dbReference type="Gene3D" id="3.90.1150.10">
    <property type="entry name" value="Aspartate Aminotransferase, domain 1"/>
    <property type="match status" value="1"/>
</dbReference>
<dbReference type="PANTHER" id="PTHR21152">
    <property type="entry name" value="AMINOTRANSFERASE CLASS V"/>
    <property type="match status" value="1"/>
</dbReference>
<feature type="binding site" evidence="13">
    <location>
        <position position="150"/>
    </location>
    <ligand>
        <name>pyridoxal 5'-phosphate</name>
        <dbReference type="ChEBI" id="CHEBI:597326"/>
    </ligand>
</feature>
<comment type="caution">
    <text evidence="13">Lacks conserved residue(s) required for the propagation of feature annotation.</text>
</comment>
<keyword evidence="8 13" id="KW-0663">Pyridoxal phosphate</keyword>
<comment type="similarity">
    <text evidence="3 13">Belongs to the class-V pyridoxal-phosphate-dependent aminotransferase family. SerC subfamily.</text>
</comment>
<gene>
    <name evidence="13" type="primary">serC</name>
    <name evidence="16" type="ORF">BKA23_0469</name>
</gene>
<dbReference type="EMBL" id="VIVQ01000001">
    <property type="protein sequence ID" value="TWE11688.1"/>
    <property type="molecule type" value="Genomic_DNA"/>
</dbReference>
<keyword evidence="17" id="KW-1185">Reference proteome</keyword>
<dbReference type="GO" id="GO:0006564">
    <property type="term" value="P:L-serine biosynthetic process"/>
    <property type="evidence" value="ECO:0007669"/>
    <property type="project" value="UniProtKB-UniRule"/>
</dbReference>
<dbReference type="InterPro" id="IPR015422">
    <property type="entry name" value="PyrdxlP-dep_Trfase_small"/>
</dbReference>
<evidence type="ECO:0000256" key="4">
    <source>
        <dbReference type="ARBA" id="ARBA00022490"/>
    </source>
</evidence>
<dbReference type="InterPro" id="IPR015421">
    <property type="entry name" value="PyrdxlP-dep_Trfase_major"/>
</dbReference>
<keyword evidence="9 13" id="KW-0664">Pyridoxine biosynthesis</keyword>
<dbReference type="InterPro" id="IPR006272">
    <property type="entry name" value="Pser_aminoTfrase_mycobac"/>
</dbReference>
<keyword evidence="6 13" id="KW-0028">Amino-acid biosynthesis</keyword>
<feature type="binding site" evidence="13">
    <location>
        <position position="196"/>
    </location>
    <ligand>
        <name>pyridoxal 5'-phosphate</name>
        <dbReference type="ChEBI" id="CHEBI:597326"/>
    </ligand>
</feature>